<proteinExistence type="predicted"/>
<dbReference type="EMBL" id="OU963868">
    <property type="protein sequence ID" value="CAH0393398.1"/>
    <property type="molecule type" value="Genomic_DNA"/>
</dbReference>
<feature type="region of interest" description="Disordered" evidence="1">
    <location>
        <begin position="261"/>
        <end position="323"/>
    </location>
</feature>
<feature type="compositionally biased region" description="Low complexity" evidence="1">
    <location>
        <begin position="130"/>
        <end position="140"/>
    </location>
</feature>
<feature type="compositionally biased region" description="Polar residues" evidence="1">
    <location>
        <begin position="276"/>
        <end position="306"/>
    </location>
</feature>
<dbReference type="Proteomes" id="UP001152759">
    <property type="component" value="Chromosome 7"/>
</dbReference>
<gene>
    <name evidence="2" type="ORF">BEMITA_LOCUS11805</name>
</gene>
<sequence length="338" mass="37168">MLHALIQFFRNLIMSNPEEIPTTSSGESPAAQVGNNQSKILRNSQYVYSLRHENKRSTSGASVLKLNSQKSSAKRPKKKEQKNPIIPRIVIKRLNNRKGRRKKTSRKSKGTIKTVQENVVNLLAPTTGISPASEEAPSSPKNSLGSNNQSMGTASNCIEPNQNNAMPCDRMVKKNPNDMEVDSPSNNNPSTPHASESPQINATPEAPGTNLNPAGRIAKLFSESVNLELKERFNPMQSEQNSASSSSSTRTFVFVETDMEDFSSSPCKEDNRSESEIQNFTYCSRSGTPKKNSPIQLNPEPNASKTNLDSKSSNFSSSCTNSHPMEFFPVTFVEPNSK</sequence>
<feature type="compositionally biased region" description="Basic residues" evidence="1">
    <location>
        <begin position="90"/>
        <end position="110"/>
    </location>
</feature>
<reference evidence="2" key="1">
    <citation type="submission" date="2021-12" db="EMBL/GenBank/DDBJ databases">
        <authorList>
            <person name="King R."/>
        </authorList>
    </citation>
    <scope>NUCLEOTIDE SEQUENCE</scope>
</reference>
<evidence type="ECO:0000256" key="1">
    <source>
        <dbReference type="SAM" id="MobiDB-lite"/>
    </source>
</evidence>
<feature type="compositionally biased region" description="Polar residues" evidence="1">
    <location>
        <begin position="141"/>
        <end position="165"/>
    </location>
</feature>
<accession>A0A9P0AJY4</accession>
<evidence type="ECO:0000313" key="2">
    <source>
        <dbReference type="EMBL" id="CAH0393398.1"/>
    </source>
</evidence>
<feature type="compositionally biased region" description="Polar residues" evidence="1">
    <location>
        <begin position="183"/>
        <end position="202"/>
    </location>
</feature>
<dbReference type="KEGG" id="btab:109042334"/>
<feature type="region of interest" description="Disordered" evidence="1">
    <location>
        <begin position="53"/>
        <end position="213"/>
    </location>
</feature>
<keyword evidence="3" id="KW-1185">Reference proteome</keyword>
<name>A0A9P0AJY4_BEMTA</name>
<feature type="compositionally biased region" description="Low complexity" evidence="1">
    <location>
        <begin position="307"/>
        <end position="322"/>
    </location>
</feature>
<organism evidence="2 3">
    <name type="scientific">Bemisia tabaci</name>
    <name type="common">Sweetpotato whitefly</name>
    <name type="synonym">Aleurodes tabaci</name>
    <dbReference type="NCBI Taxonomy" id="7038"/>
    <lineage>
        <taxon>Eukaryota</taxon>
        <taxon>Metazoa</taxon>
        <taxon>Ecdysozoa</taxon>
        <taxon>Arthropoda</taxon>
        <taxon>Hexapoda</taxon>
        <taxon>Insecta</taxon>
        <taxon>Pterygota</taxon>
        <taxon>Neoptera</taxon>
        <taxon>Paraneoptera</taxon>
        <taxon>Hemiptera</taxon>
        <taxon>Sternorrhyncha</taxon>
        <taxon>Aleyrodoidea</taxon>
        <taxon>Aleyrodidae</taxon>
        <taxon>Aleyrodinae</taxon>
        <taxon>Bemisia</taxon>
    </lineage>
</organism>
<dbReference type="AlphaFoldDB" id="A0A9P0AJY4"/>
<evidence type="ECO:0000313" key="3">
    <source>
        <dbReference type="Proteomes" id="UP001152759"/>
    </source>
</evidence>
<protein>
    <submittedName>
        <fullName evidence="2">Uncharacterized protein</fullName>
    </submittedName>
</protein>
<feature type="compositionally biased region" description="Polar residues" evidence="1">
    <location>
        <begin position="57"/>
        <end position="71"/>
    </location>
</feature>